<evidence type="ECO:0000313" key="3">
    <source>
        <dbReference type="Proteomes" id="UP000567885"/>
    </source>
</evidence>
<organism evidence="2 3">
    <name type="scientific">Fusarium heterosporum</name>
    <dbReference type="NCBI Taxonomy" id="42747"/>
    <lineage>
        <taxon>Eukaryota</taxon>
        <taxon>Fungi</taxon>
        <taxon>Dikarya</taxon>
        <taxon>Ascomycota</taxon>
        <taxon>Pezizomycotina</taxon>
        <taxon>Sordariomycetes</taxon>
        <taxon>Hypocreomycetidae</taxon>
        <taxon>Hypocreales</taxon>
        <taxon>Nectriaceae</taxon>
        <taxon>Fusarium</taxon>
        <taxon>Fusarium heterosporum species complex</taxon>
    </lineage>
</organism>
<accession>A0A8H5U465</accession>
<protein>
    <submittedName>
        <fullName evidence="2">Uncharacterized protein</fullName>
    </submittedName>
</protein>
<proteinExistence type="predicted"/>
<dbReference type="Proteomes" id="UP000567885">
    <property type="component" value="Unassembled WGS sequence"/>
</dbReference>
<comment type="caution">
    <text evidence="2">The sequence shown here is derived from an EMBL/GenBank/DDBJ whole genome shotgun (WGS) entry which is preliminary data.</text>
</comment>
<sequence>MGCFPSSLKAQQDGYDKLSDTSSAYSGGSADSIIGQLNFSHREEPTSQDQSLFSPHEGPSSPRTVLAERLWARWHAFECPDLANCIHSFGAIYAE</sequence>
<dbReference type="EMBL" id="JAAGWQ010000003">
    <property type="protein sequence ID" value="KAF5680850.1"/>
    <property type="molecule type" value="Genomic_DNA"/>
</dbReference>
<evidence type="ECO:0000256" key="1">
    <source>
        <dbReference type="SAM" id="MobiDB-lite"/>
    </source>
</evidence>
<reference evidence="2 3" key="1">
    <citation type="submission" date="2020-05" db="EMBL/GenBank/DDBJ databases">
        <title>Identification and distribution of gene clusters putatively required for synthesis of sphingolipid metabolism inhibitors in phylogenetically diverse species of the filamentous fungus Fusarium.</title>
        <authorList>
            <person name="Kim H.-S."/>
            <person name="Busman M."/>
            <person name="Brown D.W."/>
            <person name="Divon H."/>
            <person name="Uhlig S."/>
            <person name="Proctor R.H."/>
        </authorList>
    </citation>
    <scope>NUCLEOTIDE SEQUENCE [LARGE SCALE GENOMIC DNA]</scope>
    <source>
        <strain evidence="2 3">NRRL 20693</strain>
    </source>
</reference>
<evidence type="ECO:0000313" key="2">
    <source>
        <dbReference type="EMBL" id="KAF5680850.1"/>
    </source>
</evidence>
<dbReference type="AlphaFoldDB" id="A0A8H5U465"/>
<name>A0A8H5U465_FUSHE</name>
<gene>
    <name evidence="2" type="ORF">FHETE_238</name>
</gene>
<keyword evidence="3" id="KW-1185">Reference proteome</keyword>
<dbReference type="OrthoDB" id="5092412at2759"/>
<feature type="region of interest" description="Disordered" evidence="1">
    <location>
        <begin position="1"/>
        <end position="61"/>
    </location>
</feature>